<proteinExistence type="predicted"/>
<dbReference type="GO" id="GO:0005829">
    <property type="term" value="C:cytosol"/>
    <property type="evidence" value="ECO:0007669"/>
    <property type="project" value="TreeGrafter"/>
</dbReference>
<accession>A0A382SEC1</accession>
<dbReference type="GO" id="GO:0004641">
    <property type="term" value="F:phosphoribosylformylglycinamidine cyclo-ligase activity"/>
    <property type="evidence" value="ECO:0007669"/>
    <property type="project" value="InterPro"/>
</dbReference>
<dbReference type="InterPro" id="IPR004733">
    <property type="entry name" value="PurM_cligase"/>
</dbReference>
<dbReference type="GO" id="GO:0046084">
    <property type="term" value="P:adenine biosynthetic process"/>
    <property type="evidence" value="ECO:0007669"/>
    <property type="project" value="TreeGrafter"/>
</dbReference>
<dbReference type="Pfam" id="PF00586">
    <property type="entry name" value="AIRS"/>
    <property type="match status" value="1"/>
</dbReference>
<dbReference type="GO" id="GO:0004637">
    <property type="term" value="F:phosphoribosylamine-glycine ligase activity"/>
    <property type="evidence" value="ECO:0007669"/>
    <property type="project" value="TreeGrafter"/>
</dbReference>
<dbReference type="InterPro" id="IPR016188">
    <property type="entry name" value="PurM-like_N"/>
</dbReference>
<dbReference type="AlphaFoldDB" id="A0A382SEC1"/>
<dbReference type="EMBL" id="UINC01128280">
    <property type="protein sequence ID" value="SVD07932.1"/>
    <property type="molecule type" value="Genomic_DNA"/>
</dbReference>
<feature type="domain" description="PurM-like N-terminal" evidence="1">
    <location>
        <begin position="59"/>
        <end position="109"/>
    </location>
</feature>
<dbReference type="SUPFAM" id="SSF55326">
    <property type="entry name" value="PurM N-terminal domain-like"/>
    <property type="match status" value="1"/>
</dbReference>
<evidence type="ECO:0000259" key="1">
    <source>
        <dbReference type="Pfam" id="PF00586"/>
    </source>
</evidence>
<dbReference type="PANTHER" id="PTHR10520:SF12">
    <property type="entry name" value="TRIFUNCTIONAL PURINE BIOSYNTHETIC PROTEIN ADENOSINE-3"/>
    <property type="match status" value="1"/>
</dbReference>
<feature type="non-terminal residue" evidence="2">
    <location>
        <position position="109"/>
    </location>
</feature>
<protein>
    <recommendedName>
        <fullName evidence="1">PurM-like N-terminal domain-containing protein</fullName>
    </recommendedName>
</protein>
<dbReference type="PANTHER" id="PTHR10520">
    <property type="entry name" value="TRIFUNCTIONAL PURINE BIOSYNTHETIC PROTEIN ADENOSINE-3-RELATED"/>
    <property type="match status" value="1"/>
</dbReference>
<sequence>MGTTYAEAGVDQDRKDSAIDVMLRMMRKTYDPGVMEIPWGFAGLYSLKSSPLFDRPMKDPVLVACADGVGTKVKLAQQMDIYDTVGIDLVAMCVNDLICTGGKPLFFLD</sequence>
<name>A0A382SEC1_9ZZZZ</name>
<dbReference type="GO" id="GO:0006189">
    <property type="term" value="P:'de novo' IMP biosynthetic process"/>
    <property type="evidence" value="ECO:0007669"/>
    <property type="project" value="InterPro"/>
</dbReference>
<dbReference type="InterPro" id="IPR036921">
    <property type="entry name" value="PurM-like_N_sf"/>
</dbReference>
<gene>
    <name evidence="2" type="ORF">METZ01_LOCUS360786</name>
</gene>
<reference evidence="2" key="1">
    <citation type="submission" date="2018-05" db="EMBL/GenBank/DDBJ databases">
        <authorList>
            <person name="Lanie J.A."/>
            <person name="Ng W.-L."/>
            <person name="Kazmierczak K.M."/>
            <person name="Andrzejewski T.M."/>
            <person name="Davidsen T.M."/>
            <person name="Wayne K.J."/>
            <person name="Tettelin H."/>
            <person name="Glass J.I."/>
            <person name="Rusch D."/>
            <person name="Podicherti R."/>
            <person name="Tsui H.-C.T."/>
            <person name="Winkler M.E."/>
        </authorList>
    </citation>
    <scope>NUCLEOTIDE SEQUENCE</scope>
</reference>
<evidence type="ECO:0000313" key="2">
    <source>
        <dbReference type="EMBL" id="SVD07932.1"/>
    </source>
</evidence>
<organism evidence="2">
    <name type="scientific">marine metagenome</name>
    <dbReference type="NCBI Taxonomy" id="408172"/>
    <lineage>
        <taxon>unclassified sequences</taxon>
        <taxon>metagenomes</taxon>
        <taxon>ecological metagenomes</taxon>
    </lineage>
</organism>
<dbReference type="Gene3D" id="3.30.1330.10">
    <property type="entry name" value="PurM-like, N-terminal domain"/>
    <property type="match status" value="1"/>
</dbReference>